<evidence type="ECO:0000313" key="6">
    <source>
        <dbReference type="Proteomes" id="UP000189674"/>
    </source>
</evidence>
<dbReference type="KEGG" id="alus:STSP2_01917"/>
<dbReference type="OrthoDB" id="218987at2"/>
<dbReference type="Proteomes" id="UP000189674">
    <property type="component" value="Chromosome"/>
</dbReference>
<dbReference type="SUPFAM" id="SSF49899">
    <property type="entry name" value="Concanavalin A-like lectins/glucanases"/>
    <property type="match status" value="1"/>
</dbReference>
<keyword evidence="2" id="KW-1015">Disulfide bond</keyword>
<accession>A0A1U9NLN4</accession>
<dbReference type="SMART" id="SM00560">
    <property type="entry name" value="LamGL"/>
    <property type="match status" value="1"/>
</dbReference>
<dbReference type="InterPro" id="IPR006558">
    <property type="entry name" value="LamG-like"/>
</dbReference>
<proteinExistence type="predicted"/>
<evidence type="ECO:0000259" key="4">
    <source>
        <dbReference type="PROSITE" id="PS50835"/>
    </source>
</evidence>
<dbReference type="Gene3D" id="2.60.40.10">
    <property type="entry name" value="Immunoglobulins"/>
    <property type="match status" value="2"/>
</dbReference>
<sequence length="636" mass="67506" precursor="true">MMKNGFIMLAIAVAVFCGTANAQIKNGDFSAGPDGGNADNWTVIGGATAGLEVYYQGGWEGAYPDTELASGRALSIQAVETYGAQQTLNDVVSEYAVSFAAGYRNDAVTGGDINLRVAIWDTVNDIELTGQTIVIPDPGVASGGLSDPDWGAFEPQTITLTIDPTDVEEVALRFINESAGSWAQTALIDNVILDSYPSLVSPADGSQDLPLSTTLEWAAPTAYSPDGFDVYFSDDPNTATFVKVVDNQLVTTHAPTLDFDTTYYWRVDTYKGTDVYTGSVWTFETAPAQPLVTVDPQNATVEAGGSVTLEVEGLNETSYAWYRSDDSVLEPAGDVSVGTDSATLTLPDFQQTPDEGYYYCVLSNDAGNATSGPAYVMTERLVSQWTLDGTLADAVAANDAQMLPDPAVTYVDGAFTGSTNAVSFEAGDPNTVVIPYSPDLDNGTAFTVSAWAKPNLSGGSWRAIVSNRDDVPDPDKYSGGYVLYAGWNGYWSFFVGTGTGWSEANSPQPVAANEWSLITGTYANGVQTLYVNGVIAAQVTGVDAAPNNVNEILIGAGANETEGYDFFFDGAIDDVKVYSYALTDVEVADLYASATGESVCTELPEFDFNEDCRVDLSDFAAFAAGWLECNLVPDCQ</sequence>
<dbReference type="InterPro" id="IPR013783">
    <property type="entry name" value="Ig-like_fold"/>
</dbReference>
<dbReference type="RefSeq" id="WP_146662016.1">
    <property type="nucleotide sequence ID" value="NZ_CP019791.1"/>
</dbReference>
<dbReference type="SUPFAM" id="SSF48726">
    <property type="entry name" value="Immunoglobulin"/>
    <property type="match status" value="1"/>
</dbReference>
<dbReference type="EMBL" id="CP019791">
    <property type="protein sequence ID" value="AQT68745.1"/>
    <property type="molecule type" value="Genomic_DNA"/>
</dbReference>
<feature type="domain" description="Ig-like" evidence="4">
    <location>
        <begin position="290"/>
        <end position="378"/>
    </location>
</feature>
<protein>
    <recommendedName>
        <fullName evidence="4">Ig-like domain-containing protein</fullName>
    </recommendedName>
</protein>
<feature type="signal peptide" evidence="3">
    <location>
        <begin position="1"/>
        <end position="22"/>
    </location>
</feature>
<reference evidence="6" key="1">
    <citation type="submission" date="2017-02" db="EMBL/GenBank/DDBJ databases">
        <title>Comparative genomics and description of representatives of a novel lineage of planctomycetes thriving in anoxic sediments.</title>
        <authorList>
            <person name="Spring S."/>
            <person name="Bunk B."/>
            <person name="Sproer C."/>
        </authorList>
    </citation>
    <scope>NUCLEOTIDE SEQUENCE [LARGE SCALE GENOMIC DNA]</scope>
    <source>
        <strain evidence="6">ST-NAGAB-D1</strain>
    </source>
</reference>
<dbReference type="SMART" id="SM00409">
    <property type="entry name" value="IG"/>
    <property type="match status" value="1"/>
</dbReference>
<dbReference type="InterPro" id="IPR013098">
    <property type="entry name" value="Ig_I-set"/>
</dbReference>
<dbReference type="Pfam" id="PF07679">
    <property type="entry name" value="I-set"/>
    <property type="match status" value="1"/>
</dbReference>
<evidence type="ECO:0000256" key="3">
    <source>
        <dbReference type="SAM" id="SignalP"/>
    </source>
</evidence>
<evidence type="ECO:0000256" key="1">
    <source>
        <dbReference type="ARBA" id="ARBA00022729"/>
    </source>
</evidence>
<dbReference type="Pfam" id="PF13385">
    <property type="entry name" value="Laminin_G_3"/>
    <property type="match status" value="1"/>
</dbReference>
<dbReference type="InterPro" id="IPR036179">
    <property type="entry name" value="Ig-like_dom_sf"/>
</dbReference>
<name>A0A1U9NLN4_9BACT</name>
<dbReference type="STRING" id="1936003.STSP2_01917"/>
<dbReference type="Gene3D" id="2.60.120.200">
    <property type="match status" value="1"/>
</dbReference>
<gene>
    <name evidence="5" type="ORF">STSP2_01917</name>
</gene>
<evidence type="ECO:0000256" key="2">
    <source>
        <dbReference type="ARBA" id="ARBA00023157"/>
    </source>
</evidence>
<dbReference type="PROSITE" id="PS50835">
    <property type="entry name" value="IG_LIKE"/>
    <property type="match status" value="1"/>
</dbReference>
<keyword evidence="1 3" id="KW-0732">Signal</keyword>
<dbReference type="InterPro" id="IPR013320">
    <property type="entry name" value="ConA-like_dom_sf"/>
</dbReference>
<evidence type="ECO:0000313" key="5">
    <source>
        <dbReference type="EMBL" id="AQT68745.1"/>
    </source>
</evidence>
<keyword evidence="6" id="KW-1185">Reference proteome</keyword>
<organism evidence="5 6">
    <name type="scientific">Anaerohalosphaera lusitana</name>
    <dbReference type="NCBI Taxonomy" id="1936003"/>
    <lineage>
        <taxon>Bacteria</taxon>
        <taxon>Pseudomonadati</taxon>
        <taxon>Planctomycetota</taxon>
        <taxon>Phycisphaerae</taxon>
        <taxon>Sedimentisphaerales</taxon>
        <taxon>Anaerohalosphaeraceae</taxon>
        <taxon>Anaerohalosphaera</taxon>
    </lineage>
</organism>
<dbReference type="InterPro" id="IPR003599">
    <property type="entry name" value="Ig_sub"/>
</dbReference>
<feature type="chain" id="PRO_5013364402" description="Ig-like domain-containing protein" evidence="3">
    <location>
        <begin position="23"/>
        <end position="636"/>
    </location>
</feature>
<dbReference type="AlphaFoldDB" id="A0A1U9NLN4"/>
<dbReference type="InterPro" id="IPR007110">
    <property type="entry name" value="Ig-like_dom"/>
</dbReference>